<accession>A0AA86PPL8</accession>
<comment type="caution">
    <text evidence="2">The sequence shown here is derived from an EMBL/GenBank/DDBJ whole genome shotgun (WGS) entry which is preliminary data.</text>
</comment>
<dbReference type="Proteomes" id="UP001642409">
    <property type="component" value="Unassembled WGS sequence"/>
</dbReference>
<reference evidence="3 4" key="2">
    <citation type="submission" date="2024-07" db="EMBL/GenBank/DDBJ databases">
        <authorList>
            <person name="Akdeniz Z."/>
        </authorList>
    </citation>
    <scope>NUCLEOTIDE SEQUENCE [LARGE SCALE GENOMIC DNA]</scope>
</reference>
<evidence type="ECO:0000313" key="4">
    <source>
        <dbReference type="Proteomes" id="UP001642409"/>
    </source>
</evidence>
<name>A0AA86PPL8_9EUKA</name>
<protein>
    <submittedName>
        <fullName evidence="3">Hypothetical_protein</fullName>
    </submittedName>
</protein>
<reference evidence="2" key="1">
    <citation type="submission" date="2023-06" db="EMBL/GenBank/DDBJ databases">
        <authorList>
            <person name="Kurt Z."/>
        </authorList>
    </citation>
    <scope>NUCLEOTIDE SEQUENCE</scope>
</reference>
<evidence type="ECO:0000313" key="3">
    <source>
        <dbReference type="EMBL" id="CAL5993683.1"/>
    </source>
</evidence>
<keyword evidence="4" id="KW-1185">Reference proteome</keyword>
<dbReference type="EMBL" id="CAXDID020000030">
    <property type="protein sequence ID" value="CAL5993683.1"/>
    <property type="molecule type" value="Genomic_DNA"/>
</dbReference>
<evidence type="ECO:0000256" key="1">
    <source>
        <dbReference type="SAM" id="Coils"/>
    </source>
</evidence>
<organism evidence="2">
    <name type="scientific">Hexamita inflata</name>
    <dbReference type="NCBI Taxonomy" id="28002"/>
    <lineage>
        <taxon>Eukaryota</taxon>
        <taxon>Metamonada</taxon>
        <taxon>Diplomonadida</taxon>
        <taxon>Hexamitidae</taxon>
        <taxon>Hexamitinae</taxon>
        <taxon>Hexamita</taxon>
    </lineage>
</organism>
<dbReference type="EMBL" id="CATOUU010000697">
    <property type="protein sequence ID" value="CAI9942052.1"/>
    <property type="molecule type" value="Genomic_DNA"/>
</dbReference>
<dbReference type="AlphaFoldDB" id="A0AA86PPL8"/>
<evidence type="ECO:0000313" key="2">
    <source>
        <dbReference type="EMBL" id="CAI9942052.1"/>
    </source>
</evidence>
<keyword evidence="1" id="KW-0175">Coiled coil</keyword>
<sequence length="127" mass="14856">MKLHKQFNNSDIIKDLKNLIQKQQVEIQQYKAQQSLQQLQTRLLDLERKQKNRIELEQVKNQSDTKLQQNQDVKLHNIIQPNNTPTSIIAQSNSTEKKPETLVKKDNIVQNAKPLTMAERIALFSKK</sequence>
<gene>
    <name evidence="3" type="ORF">HINF_LOCUS13187</name>
    <name evidence="2" type="ORF">HINF_LOCUS29697</name>
</gene>
<feature type="coiled-coil region" evidence="1">
    <location>
        <begin position="13"/>
        <end position="49"/>
    </location>
</feature>
<proteinExistence type="predicted"/>